<sequence>MRLVLATASLFTVAFLATSMSNTESADRANAKLALSLKPDEIPPTQEAKDTKFVETPATEITPSAPENSPEIDSSAIASTAIARVEPSGGQPLSQKGETVRELRLEGPRRSPLFIPEFSAASPWANVAPPEQIASQPLLEQGSVPRYSPPPRAPVAMQEQGGSLTPAAAPVTPVVTEISEKPRVRVENVSSDQPINWVSVQEHPDNSFSEIVAVPSTPKWSQPRIEIPPVVQAAQGQELALPQIPPPPVNSVAIATESIPIQVPQVVQESDSASLGSARDLLPMDSGEANNPAPAIALVQSPGNSTPGRSTNPTPFYRPDPRGIQIIEEQVQQLQESAEIQPSIEASPALSIFNPTGYGADRNTGYISATYQSRTRFVDNSDGALAIGFGVGDARDLVGVEVSYTLASVFGNNRDIGTGGFNVKVHRQFANDWAIAAGWNGFLFLGEDDGVQNSLYGTVTKIIHTQESLSSPLSRIAITAGVGNGQFQTEDALEDERNGINVFGSMAVRVIEPVSVIAEWTGQDLAVGASIAPFKNIPFVITPAVRDLAGAGDGPRFVLGAGLGWRF</sequence>
<evidence type="ECO:0000313" key="2">
    <source>
        <dbReference type="EMBL" id="MCT7976503.1"/>
    </source>
</evidence>
<name>A0ABT2N1F8_9CYAN</name>
<evidence type="ECO:0000256" key="1">
    <source>
        <dbReference type="SAM" id="MobiDB-lite"/>
    </source>
</evidence>
<accession>A0ABT2N1F8</accession>
<organism evidence="2 3">
    <name type="scientific">Laspinema olomoucense D3b</name>
    <dbReference type="NCBI Taxonomy" id="2953688"/>
    <lineage>
        <taxon>Bacteria</taxon>
        <taxon>Bacillati</taxon>
        <taxon>Cyanobacteriota</taxon>
        <taxon>Cyanophyceae</taxon>
        <taxon>Oscillatoriophycideae</taxon>
        <taxon>Oscillatoriales</taxon>
        <taxon>Laspinemataceae</taxon>
        <taxon>Laspinema</taxon>
        <taxon>Laspinema olomoucense</taxon>
    </lineage>
</organism>
<reference evidence="2 3" key="1">
    <citation type="journal article" date="2022" name="Front. Microbiol.">
        <title>High genomic differentiation and limited gene flow indicate recent cryptic speciation within the genus Laspinema (cyanobacteria).</title>
        <authorList>
            <person name="Stanojkovic A."/>
            <person name="Skoupy S."/>
            <person name="Skaloud P."/>
            <person name="Dvorak P."/>
        </authorList>
    </citation>
    <scope>NUCLEOTIDE SEQUENCE [LARGE SCALE GENOMIC DNA]</scope>
    <source>
        <strain evidence="2 3">D3b</strain>
    </source>
</reference>
<evidence type="ECO:0000313" key="3">
    <source>
        <dbReference type="Proteomes" id="UP001525961"/>
    </source>
</evidence>
<proteinExistence type="predicted"/>
<gene>
    <name evidence="2" type="ORF">NG792_02035</name>
</gene>
<keyword evidence="3" id="KW-1185">Reference proteome</keyword>
<dbReference type="RefSeq" id="WP_261234327.1">
    <property type="nucleotide sequence ID" value="NZ_JAMXFA010000002.1"/>
</dbReference>
<feature type="region of interest" description="Disordered" evidence="1">
    <location>
        <begin position="284"/>
        <end position="318"/>
    </location>
</feature>
<dbReference type="Proteomes" id="UP001525961">
    <property type="component" value="Unassembled WGS sequence"/>
</dbReference>
<dbReference type="EMBL" id="JAMXFA010000002">
    <property type="protein sequence ID" value="MCT7976503.1"/>
    <property type="molecule type" value="Genomic_DNA"/>
</dbReference>
<comment type="caution">
    <text evidence="2">The sequence shown here is derived from an EMBL/GenBank/DDBJ whole genome shotgun (WGS) entry which is preliminary data.</text>
</comment>
<protein>
    <submittedName>
        <fullName evidence="2">Uncharacterized protein</fullName>
    </submittedName>
</protein>
<feature type="compositionally biased region" description="Polar residues" evidence="1">
    <location>
        <begin position="301"/>
        <end position="314"/>
    </location>
</feature>